<dbReference type="Proteomes" id="UP001430953">
    <property type="component" value="Unassembled WGS sequence"/>
</dbReference>
<evidence type="ECO:0008006" key="4">
    <source>
        <dbReference type="Google" id="ProtNLM"/>
    </source>
</evidence>
<dbReference type="EMBL" id="JADYXP020000017">
    <property type="protein sequence ID" value="KAL0107140.1"/>
    <property type="molecule type" value="Genomic_DNA"/>
</dbReference>
<evidence type="ECO:0000256" key="1">
    <source>
        <dbReference type="SAM" id="SignalP"/>
    </source>
</evidence>
<evidence type="ECO:0000313" key="2">
    <source>
        <dbReference type="EMBL" id="KAL0107140.1"/>
    </source>
</evidence>
<protein>
    <recommendedName>
        <fullName evidence="4">Secreted protein</fullName>
    </recommendedName>
</protein>
<organism evidence="2 3">
    <name type="scientific">Cardiocondyla obscurior</name>
    <dbReference type="NCBI Taxonomy" id="286306"/>
    <lineage>
        <taxon>Eukaryota</taxon>
        <taxon>Metazoa</taxon>
        <taxon>Ecdysozoa</taxon>
        <taxon>Arthropoda</taxon>
        <taxon>Hexapoda</taxon>
        <taxon>Insecta</taxon>
        <taxon>Pterygota</taxon>
        <taxon>Neoptera</taxon>
        <taxon>Endopterygota</taxon>
        <taxon>Hymenoptera</taxon>
        <taxon>Apocrita</taxon>
        <taxon>Aculeata</taxon>
        <taxon>Formicoidea</taxon>
        <taxon>Formicidae</taxon>
        <taxon>Myrmicinae</taxon>
        <taxon>Cardiocondyla</taxon>
    </lineage>
</organism>
<feature type="signal peptide" evidence="1">
    <location>
        <begin position="1"/>
        <end position="24"/>
    </location>
</feature>
<sequence>MTRTRPAFFFFFLFFLVFTRELDSDILPKLSKISHVKGNVSGFSRCAMSESGLCVIAGKENKTRKVAGLLRVTHKIEIKPNNRNREGKI</sequence>
<keyword evidence="3" id="KW-1185">Reference proteome</keyword>
<gene>
    <name evidence="2" type="ORF">PUN28_015572</name>
</gene>
<reference evidence="2 3" key="1">
    <citation type="submission" date="2023-03" db="EMBL/GenBank/DDBJ databases">
        <title>High recombination rates correlate with genetic variation in Cardiocondyla obscurior ants.</title>
        <authorList>
            <person name="Errbii M."/>
        </authorList>
    </citation>
    <scope>NUCLEOTIDE SEQUENCE [LARGE SCALE GENOMIC DNA]</scope>
    <source>
        <strain evidence="2">Alpha-2009</strain>
        <tissue evidence="2">Whole body</tissue>
    </source>
</reference>
<evidence type="ECO:0000313" key="3">
    <source>
        <dbReference type="Proteomes" id="UP001430953"/>
    </source>
</evidence>
<name>A0AAW2EWC7_9HYME</name>
<dbReference type="AlphaFoldDB" id="A0AAW2EWC7"/>
<accession>A0AAW2EWC7</accession>
<proteinExistence type="predicted"/>
<keyword evidence="1" id="KW-0732">Signal</keyword>
<comment type="caution">
    <text evidence="2">The sequence shown here is derived from an EMBL/GenBank/DDBJ whole genome shotgun (WGS) entry which is preliminary data.</text>
</comment>
<feature type="chain" id="PRO_5044025195" description="Secreted protein" evidence="1">
    <location>
        <begin position="25"/>
        <end position="89"/>
    </location>
</feature>